<name>A0AAV7WLV3_PLEWA</name>
<gene>
    <name evidence="1" type="ORF">NDU88_002672</name>
</gene>
<dbReference type="EMBL" id="JANPWB010000001">
    <property type="protein sequence ID" value="KAJ1215062.1"/>
    <property type="molecule type" value="Genomic_DNA"/>
</dbReference>
<proteinExistence type="predicted"/>
<accession>A0AAV7WLV3</accession>
<comment type="caution">
    <text evidence="1">The sequence shown here is derived from an EMBL/GenBank/DDBJ whole genome shotgun (WGS) entry which is preliminary data.</text>
</comment>
<protein>
    <submittedName>
        <fullName evidence="1">Uncharacterized protein</fullName>
    </submittedName>
</protein>
<reference evidence="1" key="1">
    <citation type="journal article" date="2022" name="bioRxiv">
        <title>Sequencing and chromosome-scale assembly of the giantPleurodeles waltlgenome.</title>
        <authorList>
            <person name="Brown T."/>
            <person name="Elewa A."/>
            <person name="Iarovenko S."/>
            <person name="Subramanian E."/>
            <person name="Araus A.J."/>
            <person name="Petzold A."/>
            <person name="Susuki M."/>
            <person name="Suzuki K.-i.T."/>
            <person name="Hayashi T."/>
            <person name="Toyoda A."/>
            <person name="Oliveira C."/>
            <person name="Osipova E."/>
            <person name="Leigh N.D."/>
            <person name="Simon A."/>
            <person name="Yun M.H."/>
        </authorList>
    </citation>
    <scope>NUCLEOTIDE SEQUENCE</scope>
    <source>
        <strain evidence="1">20211129_DDA</strain>
        <tissue evidence="1">Liver</tissue>
    </source>
</reference>
<evidence type="ECO:0000313" key="1">
    <source>
        <dbReference type="EMBL" id="KAJ1215062.1"/>
    </source>
</evidence>
<sequence>MADSELWVVIPVAEFRGRSGILAVFCRASKKNLHMKEWKTGTEDAKNSQSGELLLRPTSTTTVTVMKKEQMSTFDAVMDNKSTLEPKIEAIALEVGLLQVDNRKLLDHMETNKSAIVVMLPLICVVQAQL</sequence>
<organism evidence="1 2">
    <name type="scientific">Pleurodeles waltl</name>
    <name type="common">Iberian ribbed newt</name>
    <dbReference type="NCBI Taxonomy" id="8319"/>
    <lineage>
        <taxon>Eukaryota</taxon>
        <taxon>Metazoa</taxon>
        <taxon>Chordata</taxon>
        <taxon>Craniata</taxon>
        <taxon>Vertebrata</taxon>
        <taxon>Euteleostomi</taxon>
        <taxon>Amphibia</taxon>
        <taxon>Batrachia</taxon>
        <taxon>Caudata</taxon>
        <taxon>Salamandroidea</taxon>
        <taxon>Salamandridae</taxon>
        <taxon>Pleurodelinae</taxon>
        <taxon>Pleurodeles</taxon>
    </lineage>
</organism>
<evidence type="ECO:0000313" key="2">
    <source>
        <dbReference type="Proteomes" id="UP001066276"/>
    </source>
</evidence>
<dbReference type="Proteomes" id="UP001066276">
    <property type="component" value="Chromosome 1_1"/>
</dbReference>
<keyword evidence="2" id="KW-1185">Reference proteome</keyword>
<dbReference type="AlphaFoldDB" id="A0AAV7WLV3"/>